<gene>
    <name evidence="2" type="ORF">Acr_22g0009710</name>
</gene>
<feature type="region of interest" description="Disordered" evidence="1">
    <location>
        <begin position="108"/>
        <end position="136"/>
    </location>
</feature>
<dbReference type="InterPro" id="IPR036397">
    <property type="entry name" value="RNaseH_sf"/>
</dbReference>
<evidence type="ECO:0000313" key="3">
    <source>
        <dbReference type="Proteomes" id="UP000585474"/>
    </source>
</evidence>
<evidence type="ECO:0000256" key="1">
    <source>
        <dbReference type="SAM" id="MobiDB-lite"/>
    </source>
</evidence>
<dbReference type="PANTHER" id="PTHR48475:SF1">
    <property type="entry name" value="RNASE H TYPE-1 DOMAIN-CONTAINING PROTEIN"/>
    <property type="match status" value="1"/>
</dbReference>
<dbReference type="PANTHER" id="PTHR48475">
    <property type="entry name" value="RIBONUCLEASE H"/>
    <property type="match status" value="1"/>
</dbReference>
<reference evidence="2 3" key="1">
    <citation type="submission" date="2019-07" db="EMBL/GenBank/DDBJ databases">
        <title>De Novo Assembly of kiwifruit Actinidia rufa.</title>
        <authorList>
            <person name="Sugita-Konishi S."/>
            <person name="Sato K."/>
            <person name="Mori E."/>
            <person name="Abe Y."/>
            <person name="Kisaki G."/>
            <person name="Hamano K."/>
            <person name="Suezawa K."/>
            <person name="Otani M."/>
            <person name="Fukuda T."/>
            <person name="Manabe T."/>
            <person name="Gomi K."/>
            <person name="Tabuchi M."/>
            <person name="Akimitsu K."/>
            <person name="Kataoka I."/>
        </authorList>
    </citation>
    <scope>NUCLEOTIDE SEQUENCE [LARGE SCALE GENOMIC DNA]</scope>
    <source>
        <strain evidence="3">cv. Fuchu</strain>
    </source>
</reference>
<sequence>MHIYCAMFGRRSLTRARRRPWRDCLPPPLHHPWPTGAPARPVKGHRAKRKPFEVKSTLIGVESSLVRSVSKQISHSHSPRRRLTVGSAFSTRSGRISDEIGMRFRRASEKEAPIRGSQEDSPPLCKIPATKGSKAHKKCHPEKVNSLDRQVRAKRTILRYQTTFTLEIEGMDPLKKFTPPTPPDVHFVRREVKSKMGDLGLKCFEKLPAGSILSFYQLTESFMVQFAINTKVPKGVSSLLTLKEGKNEMLRSYSKCYWEMYNEIEECSEELVAPTSGISCLWSKCLLDWRMTSGNQNELQGLHLEVTGRSKNEGKVQQTMKIGKPTPMGGDPRKRNQWWKFSIHDEKGHMILKVFPDQLVQDGHLKEYIDQEKTRAEEAEERKVLEDVGRTLEAKVVEDLIRYELNEPSSDRFFLTGANLKEREKTEFIEFLKANVEVFTWTLSLAGTLASTEPEPEGLGIRKESPQGVEESTTEDINEGPEIRKESPQIDHYLSWKIFVEGAKNSLRVGAGVILKRSEGTVFQNCLRLNFPTTNNEVKYEAFIAELRSASKLKVPEIGHQTVHRKYGPDEVNGHLNEGEPPPSHNFLQQRTNGESEAHLVNKPSANWDAVLVSFYGVSLLDPDLSIKTSFEISWSLLNFFIAVSSYTNI</sequence>
<dbReference type="Gene3D" id="3.30.420.10">
    <property type="entry name" value="Ribonuclease H-like superfamily/Ribonuclease H"/>
    <property type="match status" value="1"/>
</dbReference>
<name>A0A7J0GL94_9ERIC</name>
<organism evidence="2 3">
    <name type="scientific">Actinidia rufa</name>
    <dbReference type="NCBI Taxonomy" id="165716"/>
    <lineage>
        <taxon>Eukaryota</taxon>
        <taxon>Viridiplantae</taxon>
        <taxon>Streptophyta</taxon>
        <taxon>Embryophyta</taxon>
        <taxon>Tracheophyta</taxon>
        <taxon>Spermatophyta</taxon>
        <taxon>Magnoliopsida</taxon>
        <taxon>eudicotyledons</taxon>
        <taxon>Gunneridae</taxon>
        <taxon>Pentapetalae</taxon>
        <taxon>asterids</taxon>
        <taxon>Ericales</taxon>
        <taxon>Actinidiaceae</taxon>
        <taxon>Actinidia</taxon>
    </lineage>
</organism>
<dbReference type="GO" id="GO:0003676">
    <property type="term" value="F:nucleic acid binding"/>
    <property type="evidence" value="ECO:0007669"/>
    <property type="project" value="InterPro"/>
</dbReference>
<dbReference type="OrthoDB" id="542917at2759"/>
<comment type="caution">
    <text evidence="2">The sequence shown here is derived from an EMBL/GenBank/DDBJ whole genome shotgun (WGS) entry which is preliminary data.</text>
</comment>
<evidence type="ECO:0000313" key="2">
    <source>
        <dbReference type="EMBL" id="GFZ11573.1"/>
    </source>
</evidence>
<protein>
    <submittedName>
        <fullName evidence="2">Uncharacterized protein</fullName>
    </submittedName>
</protein>
<dbReference type="EMBL" id="BJWL01000022">
    <property type="protein sequence ID" value="GFZ11573.1"/>
    <property type="molecule type" value="Genomic_DNA"/>
</dbReference>
<accession>A0A7J0GL94</accession>
<dbReference type="AlphaFoldDB" id="A0A7J0GL94"/>
<feature type="region of interest" description="Disordered" evidence="1">
    <location>
        <begin position="452"/>
        <end position="484"/>
    </location>
</feature>
<proteinExistence type="predicted"/>
<dbReference type="Proteomes" id="UP000585474">
    <property type="component" value="Unassembled WGS sequence"/>
</dbReference>
<keyword evidence="3" id="KW-1185">Reference proteome</keyword>